<dbReference type="InterPro" id="IPR010451">
    <property type="entry name" value="Acetoacetate_decarboxylase"/>
</dbReference>
<dbReference type="Gene3D" id="2.40.400.10">
    <property type="entry name" value="Acetoacetate decarboxylase-like"/>
    <property type="match status" value="1"/>
</dbReference>
<reference evidence="1" key="1">
    <citation type="journal article" date="2021" name="J Fungi (Basel)">
        <title>Virulence traits and population genomics of the black yeast Aureobasidium melanogenum.</title>
        <authorList>
            <person name="Cernosa A."/>
            <person name="Sun X."/>
            <person name="Gostincar C."/>
            <person name="Fang C."/>
            <person name="Gunde-Cimerman N."/>
            <person name="Song Z."/>
        </authorList>
    </citation>
    <scope>NUCLEOTIDE SEQUENCE</scope>
    <source>
        <strain evidence="1">EXF-9911</strain>
    </source>
</reference>
<gene>
    <name evidence="1" type="ORF">KCU76_g12240</name>
</gene>
<dbReference type="SUPFAM" id="SSF160104">
    <property type="entry name" value="Acetoacetate decarboxylase-like"/>
    <property type="match status" value="1"/>
</dbReference>
<feature type="non-terminal residue" evidence="1">
    <location>
        <position position="1"/>
    </location>
</feature>
<dbReference type="InterPro" id="IPR023375">
    <property type="entry name" value="ADC_dom_sf"/>
</dbReference>
<dbReference type="GO" id="GO:0016829">
    <property type="term" value="F:lyase activity"/>
    <property type="evidence" value="ECO:0007669"/>
    <property type="project" value="InterPro"/>
</dbReference>
<reference evidence="1" key="2">
    <citation type="submission" date="2021-08" db="EMBL/GenBank/DDBJ databases">
        <authorList>
            <person name="Gostincar C."/>
            <person name="Sun X."/>
            <person name="Song Z."/>
            <person name="Gunde-Cimerman N."/>
        </authorList>
    </citation>
    <scope>NUCLEOTIDE SEQUENCE</scope>
    <source>
        <strain evidence="1">EXF-9911</strain>
    </source>
</reference>
<dbReference type="AlphaFoldDB" id="A0A9P8EA99"/>
<organism evidence="1 2">
    <name type="scientific">Aureobasidium melanogenum</name>
    <name type="common">Aureobasidium pullulans var. melanogenum</name>
    <dbReference type="NCBI Taxonomy" id="46634"/>
    <lineage>
        <taxon>Eukaryota</taxon>
        <taxon>Fungi</taxon>
        <taxon>Dikarya</taxon>
        <taxon>Ascomycota</taxon>
        <taxon>Pezizomycotina</taxon>
        <taxon>Dothideomycetes</taxon>
        <taxon>Dothideomycetidae</taxon>
        <taxon>Dothideales</taxon>
        <taxon>Saccotheciaceae</taxon>
        <taxon>Aureobasidium</taxon>
    </lineage>
</organism>
<dbReference type="Proteomes" id="UP000779574">
    <property type="component" value="Unassembled WGS sequence"/>
</dbReference>
<accession>A0A9P8EA99</accession>
<dbReference type="Pfam" id="PF06314">
    <property type="entry name" value="ADC"/>
    <property type="match status" value="1"/>
</dbReference>
<name>A0A9P8EA99_AURME</name>
<evidence type="ECO:0000313" key="2">
    <source>
        <dbReference type="Proteomes" id="UP000779574"/>
    </source>
</evidence>
<protein>
    <submittedName>
        <fullName evidence="1">Uncharacterized protein</fullName>
    </submittedName>
</protein>
<proteinExistence type="predicted"/>
<dbReference type="OrthoDB" id="5352409at2759"/>
<sequence>MSNVVSPEEISFFAKWSSKPGFPREGIAVDSHITEEFVKSVLPHGFEPAAELRDSILLSTVDSKLCGEFDCTLVTIDAIFKGIIGKYCLEMLISEDAPVTWGRESDGLRRLEIEWEFGDDLPEESLKGHQFEIKAHTQGCIEER</sequence>
<dbReference type="EMBL" id="JAHFXF010000621">
    <property type="protein sequence ID" value="KAG9684701.1"/>
    <property type="molecule type" value="Genomic_DNA"/>
</dbReference>
<comment type="caution">
    <text evidence="1">The sequence shown here is derived from an EMBL/GenBank/DDBJ whole genome shotgun (WGS) entry which is preliminary data.</text>
</comment>
<evidence type="ECO:0000313" key="1">
    <source>
        <dbReference type="EMBL" id="KAG9684701.1"/>
    </source>
</evidence>